<proteinExistence type="predicted"/>
<evidence type="ECO:0000313" key="1">
    <source>
        <dbReference type="EMBL" id="HJA05710.1"/>
    </source>
</evidence>
<comment type="caution">
    <text evidence="1">The sequence shown here is derived from an EMBL/GenBank/DDBJ whole genome shotgun (WGS) entry which is preliminary data.</text>
</comment>
<accession>A0A9D2H8Y4</accession>
<name>A0A9D2H8Y4_9FIRM</name>
<gene>
    <name evidence="1" type="ORF">H9798_00955</name>
</gene>
<dbReference type="Proteomes" id="UP000824223">
    <property type="component" value="Unassembled WGS sequence"/>
</dbReference>
<sequence length="224" mass="25503">MTKKRIILIAAALAVLITGAVIGTNLYRNRFDAGEYVQAVLDVSYKNETEQYVEITGVSKEEAEQIFENNLDATMEGFEASDMPQEFIPQYRELFSELAQKVSYTVEDPIREENDVYEVLVKVKPITLFPDTHSTFQKKAKEYADQVTDSVMNGGAMPSDEEMQKEIYQIYYDVLKEKIDTGMLYGEAKNITLQVKKEGSREFSVSQDDMDRLDALLIEDAQAE</sequence>
<reference evidence="1" key="2">
    <citation type="submission" date="2021-04" db="EMBL/GenBank/DDBJ databases">
        <authorList>
            <person name="Gilroy R."/>
        </authorList>
    </citation>
    <scope>NUCLEOTIDE SEQUENCE</scope>
    <source>
        <strain evidence="1">ChiSjej2B20-11307</strain>
    </source>
</reference>
<dbReference type="AlphaFoldDB" id="A0A9D2H8Y4"/>
<reference evidence="1" key="1">
    <citation type="journal article" date="2021" name="PeerJ">
        <title>Extensive microbial diversity within the chicken gut microbiome revealed by metagenomics and culture.</title>
        <authorList>
            <person name="Gilroy R."/>
            <person name="Ravi A."/>
            <person name="Getino M."/>
            <person name="Pursley I."/>
            <person name="Horton D.L."/>
            <person name="Alikhan N.F."/>
            <person name="Baker D."/>
            <person name="Gharbi K."/>
            <person name="Hall N."/>
            <person name="Watson M."/>
            <person name="Adriaenssens E.M."/>
            <person name="Foster-Nyarko E."/>
            <person name="Jarju S."/>
            <person name="Secka A."/>
            <person name="Antonio M."/>
            <person name="Oren A."/>
            <person name="Chaudhuri R.R."/>
            <person name="La Ragione R."/>
            <person name="Hildebrand F."/>
            <person name="Pallen M.J."/>
        </authorList>
    </citation>
    <scope>NUCLEOTIDE SEQUENCE</scope>
    <source>
        <strain evidence="1">ChiSjej2B20-11307</strain>
    </source>
</reference>
<organism evidence="1 2">
    <name type="scientific">Candidatus Mediterraneibacter pullicola</name>
    <dbReference type="NCBI Taxonomy" id="2838682"/>
    <lineage>
        <taxon>Bacteria</taxon>
        <taxon>Bacillati</taxon>
        <taxon>Bacillota</taxon>
        <taxon>Clostridia</taxon>
        <taxon>Lachnospirales</taxon>
        <taxon>Lachnospiraceae</taxon>
        <taxon>Mediterraneibacter</taxon>
    </lineage>
</organism>
<protein>
    <submittedName>
        <fullName evidence="1">Uncharacterized protein</fullName>
    </submittedName>
</protein>
<dbReference type="EMBL" id="DXAK01000004">
    <property type="protein sequence ID" value="HJA05710.1"/>
    <property type="molecule type" value="Genomic_DNA"/>
</dbReference>
<evidence type="ECO:0000313" key="2">
    <source>
        <dbReference type="Proteomes" id="UP000824223"/>
    </source>
</evidence>